<reference evidence="3 4" key="1">
    <citation type="submission" date="2023-07" db="EMBL/GenBank/DDBJ databases">
        <title>Genomic Encyclopedia of Type Strains, Phase IV (KMG-IV): sequencing the most valuable type-strain genomes for metagenomic binning, comparative biology and taxonomic classification.</title>
        <authorList>
            <person name="Goeker M."/>
        </authorList>
    </citation>
    <scope>NUCLEOTIDE SEQUENCE [LARGE SCALE GENOMIC DNA]</scope>
    <source>
        <strain evidence="3 4">DSM 17740</strain>
    </source>
</reference>
<comment type="caution">
    <text evidence="3">The sequence shown here is derived from an EMBL/GenBank/DDBJ whole genome shotgun (WGS) entry which is preliminary data.</text>
</comment>
<evidence type="ECO:0000313" key="3">
    <source>
        <dbReference type="EMBL" id="MDQ0341193.1"/>
    </source>
</evidence>
<dbReference type="Pfam" id="PF11874">
    <property type="entry name" value="DUF3394"/>
    <property type="match status" value="1"/>
</dbReference>
<feature type="domain" description="TRAP C4-dicarboxylate transport system permease DctM subunit" evidence="2">
    <location>
        <begin position="2"/>
        <end position="156"/>
    </location>
</feature>
<keyword evidence="1" id="KW-0472">Membrane</keyword>
<gene>
    <name evidence="3" type="ORF">J2S00_004039</name>
</gene>
<dbReference type="RefSeq" id="WP_307344006.1">
    <property type="nucleotide sequence ID" value="NZ_JAUSUQ010000045.1"/>
</dbReference>
<feature type="transmembrane region" description="Helical" evidence="1">
    <location>
        <begin position="137"/>
        <end position="157"/>
    </location>
</feature>
<accession>A0ABU0CYH1</accession>
<keyword evidence="4" id="KW-1185">Reference proteome</keyword>
<feature type="transmembrane region" description="Helical" evidence="1">
    <location>
        <begin position="55"/>
        <end position="82"/>
    </location>
</feature>
<dbReference type="InterPro" id="IPR021814">
    <property type="entry name" value="DUF3394"/>
</dbReference>
<feature type="transmembrane region" description="Helical" evidence="1">
    <location>
        <begin position="102"/>
        <end position="125"/>
    </location>
</feature>
<dbReference type="PANTHER" id="PTHR43849">
    <property type="entry name" value="BLL3936 PROTEIN"/>
    <property type="match status" value="1"/>
</dbReference>
<feature type="transmembrane region" description="Helical" evidence="1">
    <location>
        <begin position="20"/>
        <end position="43"/>
    </location>
</feature>
<feature type="transmembrane region" description="Helical" evidence="1">
    <location>
        <begin position="203"/>
        <end position="231"/>
    </location>
</feature>
<evidence type="ECO:0000259" key="2">
    <source>
        <dbReference type="Pfam" id="PF06808"/>
    </source>
</evidence>
<proteinExistence type="predicted"/>
<feature type="transmembrane region" description="Helical" evidence="1">
    <location>
        <begin position="169"/>
        <end position="191"/>
    </location>
</feature>
<keyword evidence="1" id="KW-1133">Transmembrane helix</keyword>
<dbReference type="InterPro" id="IPR010656">
    <property type="entry name" value="DctM"/>
</dbReference>
<sequence>MGLKDIIQAFEEGAKSALSVGVACVIIGVIVGTVSLTGLGLNFGYGILQFAGEHLFWAALFVMLISIILGMGVPGVAAYVIVATVTAPVLIKLEVPAIAAHMFVLIYACLSNITPPVALSSYIAAGIAGSNQNQTSFVALKLGLTGFIMPFMFIYHPDILLSAENMTKSLLAVMTATVGIVSLAGAIQGWLLKKTTWVQRLVLFLTAFFLIEPSFLLDIVGVLLFMTILVLQTYQKNNIYFEGDKVDHIQ</sequence>
<dbReference type="PANTHER" id="PTHR43849:SF2">
    <property type="entry name" value="BLL3936 PROTEIN"/>
    <property type="match status" value="1"/>
</dbReference>
<keyword evidence="1" id="KW-0812">Transmembrane</keyword>
<organism evidence="3 4">
    <name type="scientific">Caldalkalibacillus uzonensis</name>
    <dbReference type="NCBI Taxonomy" id="353224"/>
    <lineage>
        <taxon>Bacteria</taxon>
        <taxon>Bacillati</taxon>
        <taxon>Bacillota</taxon>
        <taxon>Bacilli</taxon>
        <taxon>Bacillales</taxon>
        <taxon>Bacillaceae</taxon>
        <taxon>Caldalkalibacillus</taxon>
    </lineage>
</organism>
<name>A0ABU0CYH1_9BACI</name>
<dbReference type="EMBL" id="JAUSUQ010000045">
    <property type="protein sequence ID" value="MDQ0341193.1"/>
    <property type="molecule type" value="Genomic_DNA"/>
</dbReference>
<protein>
    <submittedName>
        <fullName evidence="3">TRAP-type uncharacterized transport system fused permease subunit</fullName>
    </submittedName>
</protein>
<dbReference type="Pfam" id="PF06808">
    <property type="entry name" value="DctM"/>
    <property type="match status" value="1"/>
</dbReference>
<dbReference type="Proteomes" id="UP001232445">
    <property type="component" value="Unassembled WGS sequence"/>
</dbReference>
<evidence type="ECO:0000313" key="4">
    <source>
        <dbReference type="Proteomes" id="UP001232445"/>
    </source>
</evidence>
<evidence type="ECO:0000256" key="1">
    <source>
        <dbReference type="SAM" id="Phobius"/>
    </source>
</evidence>